<dbReference type="SUPFAM" id="SSF82866">
    <property type="entry name" value="Multidrug efflux transporter AcrB transmembrane domain"/>
    <property type="match status" value="1"/>
</dbReference>
<dbReference type="Proteomes" id="UP000887565">
    <property type="component" value="Unplaced"/>
</dbReference>
<comment type="similarity">
    <text evidence="2">Belongs to the patched family.</text>
</comment>
<protein>
    <submittedName>
        <fullName evidence="10">SSD domain-containing protein</fullName>
    </submittedName>
</protein>
<dbReference type="InterPro" id="IPR003392">
    <property type="entry name" value="PTHD_SSD"/>
</dbReference>
<sequence length="219" mass="24705">MLQEMERHFLTYDDDIIDIAFFHSETLNAEIKRNTTSNHLRLRFCDGLLFLLALIIIFSIKRVRKDKDTYIDWTRSKVMVVATGLLGAFMGIISSVGLLTYLQYPYCNAVDVMPFLIIVQPTGRDSALHDRLQEAMGDAAVSITITVLIDVLSFGVGLATDFLAVQIFSVYILVAISITFVYQLTFLLGVLVLSLRAEEQNLHSVIPWKHTIDVNTIDT</sequence>
<comment type="subcellular location">
    <subcellularLocation>
        <location evidence="1">Membrane</location>
        <topology evidence="1">Multi-pass membrane protein</topology>
    </subcellularLocation>
</comment>
<dbReference type="InterPro" id="IPR000731">
    <property type="entry name" value="SSD"/>
</dbReference>
<evidence type="ECO:0000256" key="6">
    <source>
        <dbReference type="ARBA" id="ARBA00023180"/>
    </source>
</evidence>
<feature type="transmembrane region" description="Helical" evidence="7">
    <location>
        <begin position="139"/>
        <end position="158"/>
    </location>
</feature>
<dbReference type="WBParaSite" id="nRc.2.0.1.t11784-RA">
    <property type="protein sequence ID" value="nRc.2.0.1.t11784-RA"/>
    <property type="gene ID" value="nRc.2.0.1.g11784"/>
</dbReference>
<evidence type="ECO:0000256" key="1">
    <source>
        <dbReference type="ARBA" id="ARBA00004141"/>
    </source>
</evidence>
<accession>A0A915IC75</accession>
<keyword evidence="6" id="KW-0325">Glycoprotein</keyword>
<dbReference type="GO" id="GO:0006897">
    <property type="term" value="P:endocytosis"/>
    <property type="evidence" value="ECO:0007669"/>
    <property type="project" value="TreeGrafter"/>
</dbReference>
<evidence type="ECO:0000313" key="10">
    <source>
        <dbReference type="WBParaSite" id="nRc.2.0.1.t11784-RA"/>
    </source>
</evidence>
<evidence type="ECO:0000256" key="2">
    <source>
        <dbReference type="ARBA" id="ARBA00005585"/>
    </source>
</evidence>
<keyword evidence="3 7" id="KW-0812">Transmembrane</keyword>
<evidence type="ECO:0000256" key="7">
    <source>
        <dbReference type="SAM" id="Phobius"/>
    </source>
</evidence>
<proteinExistence type="inferred from homology"/>
<feature type="transmembrane region" description="Helical" evidence="7">
    <location>
        <begin position="40"/>
        <end position="60"/>
    </location>
</feature>
<name>A0A915IC75_ROMCU</name>
<evidence type="ECO:0000313" key="9">
    <source>
        <dbReference type="Proteomes" id="UP000887565"/>
    </source>
</evidence>
<evidence type="ECO:0000256" key="4">
    <source>
        <dbReference type="ARBA" id="ARBA00022989"/>
    </source>
</evidence>
<evidence type="ECO:0000256" key="5">
    <source>
        <dbReference type="ARBA" id="ARBA00023136"/>
    </source>
</evidence>
<keyword evidence="9" id="KW-1185">Reference proteome</keyword>
<evidence type="ECO:0000259" key="8">
    <source>
        <dbReference type="PROSITE" id="PS50156"/>
    </source>
</evidence>
<organism evidence="9 10">
    <name type="scientific">Romanomermis culicivorax</name>
    <name type="common">Nematode worm</name>
    <dbReference type="NCBI Taxonomy" id="13658"/>
    <lineage>
        <taxon>Eukaryota</taxon>
        <taxon>Metazoa</taxon>
        <taxon>Ecdysozoa</taxon>
        <taxon>Nematoda</taxon>
        <taxon>Enoplea</taxon>
        <taxon>Dorylaimia</taxon>
        <taxon>Mermithida</taxon>
        <taxon>Mermithoidea</taxon>
        <taxon>Mermithidae</taxon>
        <taxon>Romanomermis</taxon>
    </lineage>
</organism>
<evidence type="ECO:0000256" key="3">
    <source>
        <dbReference type="ARBA" id="ARBA00022692"/>
    </source>
</evidence>
<reference evidence="10" key="1">
    <citation type="submission" date="2022-11" db="UniProtKB">
        <authorList>
            <consortium name="WormBaseParasite"/>
        </authorList>
    </citation>
    <scope>IDENTIFICATION</scope>
</reference>
<keyword evidence="4 7" id="KW-1133">Transmembrane helix</keyword>
<dbReference type="Pfam" id="PF02460">
    <property type="entry name" value="Patched"/>
    <property type="match status" value="1"/>
</dbReference>
<feature type="transmembrane region" description="Helical" evidence="7">
    <location>
        <begin position="170"/>
        <end position="195"/>
    </location>
</feature>
<dbReference type="PANTHER" id="PTHR10796:SF92">
    <property type="entry name" value="PATCHED-RELATED, ISOFORM A"/>
    <property type="match status" value="1"/>
</dbReference>
<dbReference type="PANTHER" id="PTHR10796">
    <property type="entry name" value="PATCHED-RELATED"/>
    <property type="match status" value="1"/>
</dbReference>
<dbReference type="GO" id="GO:0018996">
    <property type="term" value="P:molting cycle, collagen and cuticulin-based cuticle"/>
    <property type="evidence" value="ECO:0007669"/>
    <property type="project" value="TreeGrafter"/>
</dbReference>
<dbReference type="AlphaFoldDB" id="A0A915IC75"/>
<dbReference type="InterPro" id="IPR051697">
    <property type="entry name" value="Patched_domain-protein"/>
</dbReference>
<feature type="domain" description="SSD" evidence="8">
    <location>
        <begin position="50"/>
        <end position="193"/>
    </location>
</feature>
<dbReference type="PROSITE" id="PS50156">
    <property type="entry name" value="SSD"/>
    <property type="match status" value="1"/>
</dbReference>
<keyword evidence="5 7" id="KW-0472">Membrane</keyword>
<dbReference type="GO" id="GO:0030659">
    <property type="term" value="C:cytoplasmic vesicle membrane"/>
    <property type="evidence" value="ECO:0007669"/>
    <property type="project" value="TreeGrafter"/>
</dbReference>
<dbReference type="GO" id="GO:0005886">
    <property type="term" value="C:plasma membrane"/>
    <property type="evidence" value="ECO:0007669"/>
    <property type="project" value="TreeGrafter"/>
</dbReference>
<feature type="transmembrane region" description="Helical" evidence="7">
    <location>
        <begin position="80"/>
        <end position="104"/>
    </location>
</feature>